<evidence type="ECO:0000256" key="1">
    <source>
        <dbReference type="SAM" id="MobiDB-lite"/>
    </source>
</evidence>
<gene>
    <name evidence="2" type="ORF">CDAR_590211</name>
</gene>
<reference evidence="2 3" key="1">
    <citation type="submission" date="2021-06" db="EMBL/GenBank/DDBJ databases">
        <title>Caerostris darwini draft genome.</title>
        <authorList>
            <person name="Kono N."/>
            <person name="Arakawa K."/>
        </authorList>
    </citation>
    <scope>NUCLEOTIDE SEQUENCE [LARGE SCALE GENOMIC DNA]</scope>
</reference>
<evidence type="ECO:0000313" key="2">
    <source>
        <dbReference type="EMBL" id="GIX86330.1"/>
    </source>
</evidence>
<feature type="region of interest" description="Disordered" evidence="1">
    <location>
        <begin position="50"/>
        <end position="88"/>
    </location>
</feature>
<organism evidence="2 3">
    <name type="scientific">Caerostris darwini</name>
    <dbReference type="NCBI Taxonomy" id="1538125"/>
    <lineage>
        <taxon>Eukaryota</taxon>
        <taxon>Metazoa</taxon>
        <taxon>Ecdysozoa</taxon>
        <taxon>Arthropoda</taxon>
        <taxon>Chelicerata</taxon>
        <taxon>Arachnida</taxon>
        <taxon>Araneae</taxon>
        <taxon>Araneomorphae</taxon>
        <taxon>Entelegynae</taxon>
        <taxon>Araneoidea</taxon>
        <taxon>Araneidae</taxon>
        <taxon>Caerostris</taxon>
    </lineage>
</organism>
<name>A0AAV4NRD2_9ARAC</name>
<dbReference type="AlphaFoldDB" id="A0AAV4NRD2"/>
<dbReference type="EMBL" id="BPLQ01001877">
    <property type="protein sequence ID" value="GIX86330.1"/>
    <property type="molecule type" value="Genomic_DNA"/>
</dbReference>
<comment type="caution">
    <text evidence="2">The sequence shown here is derived from an EMBL/GenBank/DDBJ whole genome shotgun (WGS) entry which is preliminary data.</text>
</comment>
<protein>
    <submittedName>
        <fullName evidence="2">Uncharacterized protein</fullName>
    </submittedName>
</protein>
<keyword evidence="3" id="KW-1185">Reference proteome</keyword>
<feature type="compositionally biased region" description="Basic and acidic residues" evidence="1">
    <location>
        <begin position="50"/>
        <end position="59"/>
    </location>
</feature>
<accession>A0AAV4NRD2</accession>
<evidence type="ECO:0000313" key="3">
    <source>
        <dbReference type="Proteomes" id="UP001054837"/>
    </source>
</evidence>
<proteinExistence type="predicted"/>
<dbReference type="Proteomes" id="UP001054837">
    <property type="component" value="Unassembled WGS sequence"/>
</dbReference>
<sequence>MHPHTIRSWRKPVIYSTPTDLQFFKREKGLHTESLSKFLRYSYITYRRSESKRNTKESARTLVPHKGQGRKKAAAAESGSCFPSNTSAVEAPIRTGSRAFSANETEPCLAKETLPREKSLTNDCSSTLV</sequence>